<feature type="coiled-coil region" evidence="4">
    <location>
        <begin position="230"/>
        <end position="269"/>
    </location>
</feature>
<protein>
    <recommendedName>
        <fullName evidence="5">AIG1-type G domain-containing protein</fullName>
    </recommendedName>
</protein>
<evidence type="ECO:0000256" key="2">
    <source>
        <dbReference type="ARBA" id="ARBA00022741"/>
    </source>
</evidence>
<evidence type="ECO:0000313" key="7">
    <source>
        <dbReference type="Proteomes" id="UP000261420"/>
    </source>
</evidence>
<evidence type="ECO:0000256" key="1">
    <source>
        <dbReference type="ARBA" id="ARBA00008535"/>
    </source>
</evidence>
<dbReference type="PANTHER" id="PTHR10903:SF170">
    <property type="entry name" value="GTPASE IMAP FAMILY MEMBER 7"/>
    <property type="match status" value="1"/>
</dbReference>
<dbReference type="Pfam" id="PF04548">
    <property type="entry name" value="AIG1"/>
    <property type="match status" value="1"/>
</dbReference>
<accession>A0A3B4TL16</accession>
<dbReference type="InterPro" id="IPR006703">
    <property type="entry name" value="G_AIG1"/>
</dbReference>
<dbReference type="InterPro" id="IPR027417">
    <property type="entry name" value="P-loop_NTPase"/>
</dbReference>
<evidence type="ECO:0000313" key="6">
    <source>
        <dbReference type="Ensembl" id="ENSSDUP00000006677.1"/>
    </source>
</evidence>
<organism evidence="6 7">
    <name type="scientific">Seriola dumerili</name>
    <name type="common">Greater amberjack</name>
    <name type="synonym">Caranx dumerili</name>
    <dbReference type="NCBI Taxonomy" id="41447"/>
    <lineage>
        <taxon>Eukaryota</taxon>
        <taxon>Metazoa</taxon>
        <taxon>Chordata</taxon>
        <taxon>Craniata</taxon>
        <taxon>Vertebrata</taxon>
        <taxon>Euteleostomi</taxon>
        <taxon>Actinopterygii</taxon>
        <taxon>Neopterygii</taxon>
        <taxon>Teleostei</taxon>
        <taxon>Neoteleostei</taxon>
        <taxon>Acanthomorphata</taxon>
        <taxon>Carangaria</taxon>
        <taxon>Carangiformes</taxon>
        <taxon>Carangidae</taxon>
        <taxon>Seriola</taxon>
    </lineage>
</organism>
<keyword evidence="2" id="KW-0547">Nucleotide-binding</keyword>
<dbReference type="AlphaFoldDB" id="A0A3B4TL16"/>
<keyword evidence="7" id="KW-1185">Reference proteome</keyword>
<evidence type="ECO:0000259" key="5">
    <source>
        <dbReference type="PROSITE" id="PS51720"/>
    </source>
</evidence>
<dbReference type="GeneTree" id="ENSGT01120000271858"/>
<dbReference type="InterPro" id="IPR045058">
    <property type="entry name" value="GIMA/IAN/Toc"/>
</dbReference>
<dbReference type="STRING" id="41447.ENSSDUP00000006677"/>
<proteinExistence type="inferred from homology"/>
<dbReference type="PANTHER" id="PTHR10903">
    <property type="entry name" value="GTPASE, IMAP FAMILY MEMBER-RELATED"/>
    <property type="match status" value="1"/>
</dbReference>
<feature type="domain" description="AIG1-type G" evidence="5">
    <location>
        <begin position="34"/>
        <end position="234"/>
    </location>
</feature>
<dbReference type="PROSITE" id="PS51720">
    <property type="entry name" value="G_AIG1"/>
    <property type="match status" value="1"/>
</dbReference>
<sequence>QKILQNLIILVCRFKPFSEFMSFYLCLCYHSQSREPLRMVLIGKTGSGKSSTGNTILGRNDFLSKRSQKSVTKFCQKAAGEIDGRSVVVVDTPGLFDTTLSNEDVQEELVKCINMLAPGPHVFLLVMNTGRFDEAEKESVKLIKKFFGKNSSEFIVIVFTGGDNFQDESFKDYIDDCDDSVKKLIHDCGGRYHLLNNKNQENRAQVTHLLTMVETMMKKNGGNYYTNELLQEAEAAIQHEVKRILKAKDEEMQREKRELERKHEEQAAKFLRWTKLKSFFQFFVFFFNSSFPNAARLMCRMELMFVYCEYVLFLWQYVTFGRRNKTISVLLTIFVWYDQ</sequence>
<dbReference type="OMA" id="QANEESC"/>
<keyword evidence="4" id="KW-0175">Coiled coil</keyword>
<reference evidence="6" key="1">
    <citation type="submission" date="2025-08" db="UniProtKB">
        <authorList>
            <consortium name="Ensembl"/>
        </authorList>
    </citation>
    <scope>IDENTIFICATION</scope>
</reference>
<dbReference type="GO" id="GO:0005525">
    <property type="term" value="F:GTP binding"/>
    <property type="evidence" value="ECO:0007669"/>
    <property type="project" value="UniProtKB-KW"/>
</dbReference>
<keyword evidence="3" id="KW-0342">GTP-binding</keyword>
<dbReference type="FunFam" id="3.40.50.300:FF:000366">
    <property type="entry name" value="GTPase, IMAP family member 2"/>
    <property type="match status" value="1"/>
</dbReference>
<dbReference type="Gene3D" id="3.40.50.300">
    <property type="entry name" value="P-loop containing nucleotide triphosphate hydrolases"/>
    <property type="match status" value="1"/>
</dbReference>
<evidence type="ECO:0000256" key="4">
    <source>
        <dbReference type="SAM" id="Coils"/>
    </source>
</evidence>
<name>A0A3B4TL16_SERDU</name>
<comment type="similarity">
    <text evidence="1">Belongs to the TRAFAC class TrmE-Era-EngA-EngB-Septin-like GTPase superfamily. AIG1/Toc34/Toc159-like paraseptin GTPase family. IAN subfamily.</text>
</comment>
<dbReference type="Ensembl" id="ENSSDUT00000006806.1">
    <property type="protein sequence ID" value="ENSSDUP00000006677.1"/>
    <property type="gene ID" value="ENSSDUG00000004903.1"/>
</dbReference>
<dbReference type="Proteomes" id="UP000261420">
    <property type="component" value="Unplaced"/>
</dbReference>
<evidence type="ECO:0000256" key="3">
    <source>
        <dbReference type="ARBA" id="ARBA00023134"/>
    </source>
</evidence>
<reference evidence="6" key="2">
    <citation type="submission" date="2025-09" db="UniProtKB">
        <authorList>
            <consortium name="Ensembl"/>
        </authorList>
    </citation>
    <scope>IDENTIFICATION</scope>
</reference>
<dbReference type="CDD" id="cd01852">
    <property type="entry name" value="AIG1"/>
    <property type="match status" value="1"/>
</dbReference>
<dbReference type="SUPFAM" id="SSF52540">
    <property type="entry name" value="P-loop containing nucleoside triphosphate hydrolases"/>
    <property type="match status" value="1"/>
</dbReference>